<feature type="transmembrane region" description="Helical" evidence="8">
    <location>
        <begin position="12"/>
        <end position="38"/>
    </location>
</feature>
<dbReference type="SUPFAM" id="SSF53649">
    <property type="entry name" value="Alkaline phosphatase-like"/>
    <property type="match status" value="1"/>
</dbReference>
<comment type="subcellular location">
    <subcellularLocation>
        <location evidence="1">Cell inner membrane</location>
        <topology evidence="1">Multi-pass membrane protein</topology>
    </subcellularLocation>
</comment>
<proteinExistence type="predicted"/>
<keyword evidence="3" id="KW-0997">Cell inner membrane</keyword>
<keyword evidence="7 8" id="KW-0472">Membrane</keyword>
<evidence type="ECO:0000256" key="4">
    <source>
        <dbReference type="ARBA" id="ARBA00022679"/>
    </source>
</evidence>
<feature type="domain" description="Sulfatase N-terminal" evidence="9">
    <location>
        <begin position="232"/>
        <end position="519"/>
    </location>
</feature>
<dbReference type="Proteomes" id="UP001236500">
    <property type="component" value="Chromosome"/>
</dbReference>
<gene>
    <name evidence="11" type="ORF">PVT68_01050</name>
</gene>
<evidence type="ECO:0000256" key="8">
    <source>
        <dbReference type="SAM" id="Phobius"/>
    </source>
</evidence>
<evidence type="ECO:0000256" key="5">
    <source>
        <dbReference type="ARBA" id="ARBA00022692"/>
    </source>
</evidence>
<dbReference type="InterPro" id="IPR017850">
    <property type="entry name" value="Alkaline_phosphatase_core_sf"/>
</dbReference>
<evidence type="ECO:0000256" key="6">
    <source>
        <dbReference type="ARBA" id="ARBA00022989"/>
    </source>
</evidence>
<dbReference type="InterPro" id="IPR000917">
    <property type="entry name" value="Sulfatase_N"/>
</dbReference>
<feature type="transmembrane region" description="Helical" evidence="8">
    <location>
        <begin position="158"/>
        <end position="178"/>
    </location>
</feature>
<evidence type="ECO:0000256" key="3">
    <source>
        <dbReference type="ARBA" id="ARBA00022519"/>
    </source>
</evidence>
<organism evidence="11 12">
    <name type="scientific">Microbulbifer bruguierae</name>
    <dbReference type="NCBI Taxonomy" id="3029061"/>
    <lineage>
        <taxon>Bacteria</taxon>
        <taxon>Pseudomonadati</taxon>
        <taxon>Pseudomonadota</taxon>
        <taxon>Gammaproteobacteria</taxon>
        <taxon>Cellvibrionales</taxon>
        <taxon>Microbulbiferaceae</taxon>
        <taxon>Microbulbifer</taxon>
    </lineage>
</organism>
<evidence type="ECO:0000313" key="12">
    <source>
        <dbReference type="Proteomes" id="UP001236500"/>
    </source>
</evidence>
<keyword evidence="2" id="KW-1003">Cell membrane</keyword>
<dbReference type="RefSeq" id="WP_280320721.1">
    <property type="nucleotide sequence ID" value="NZ_CP118605.1"/>
</dbReference>
<dbReference type="InterPro" id="IPR012549">
    <property type="entry name" value="EptA-like_N"/>
</dbReference>
<evidence type="ECO:0000259" key="10">
    <source>
        <dbReference type="Pfam" id="PF08019"/>
    </source>
</evidence>
<evidence type="ECO:0000313" key="11">
    <source>
        <dbReference type="EMBL" id="WGL16901.1"/>
    </source>
</evidence>
<feature type="domain" description="Phosphoethanolamine transferase N-terminal" evidence="10">
    <location>
        <begin position="55"/>
        <end position="205"/>
    </location>
</feature>
<evidence type="ECO:0000256" key="7">
    <source>
        <dbReference type="ARBA" id="ARBA00023136"/>
    </source>
</evidence>
<dbReference type="InterPro" id="IPR058130">
    <property type="entry name" value="PEA_transf_C"/>
</dbReference>
<evidence type="ECO:0000259" key="9">
    <source>
        <dbReference type="Pfam" id="PF00884"/>
    </source>
</evidence>
<dbReference type="InterPro" id="IPR040423">
    <property type="entry name" value="PEA_transferase"/>
</dbReference>
<evidence type="ECO:0000256" key="2">
    <source>
        <dbReference type="ARBA" id="ARBA00022475"/>
    </source>
</evidence>
<dbReference type="Pfam" id="PF08019">
    <property type="entry name" value="EptA_B_N"/>
    <property type="match status" value="1"/>
</dbReference>
<dbReference type="NCBIfam" id="NF028537">
    <property type="entry name" value="P_eth_NH2_trans"/>
    <property type="match status" value="1"/>
</dbReference>
<keyword evidence="5 8" id="KW-0812">Transmembrane</keyword>
<dbReference type="PANTHER" id="PTHR30443:SF0">
    <property type="entry name" value="PHOSPHOETHANOLAMINE TRANSFERASE EPTA"/>
    <property type="match status" value="1"/>
</dbReference>
<name>A0ABY8NDA0_9GAMM</name>
<reference evidence="11 12" key="1">
    <citation type="submission" date="2023-02" db="EMBL/GenBank/DDBJ databases">
        <title>Description and genomic characterization of Microbulbifer bruguierae sp. nov., isolated from the sediment of mangrove plant Bruguiera sexangula.</title>
        <authorList>
            <person name="Long M."/>
        </authorList>
    </citation>
    <scope>NUCLEOTIDE SEQUENCE [LARGE SCALE GENOMIC DNA]</scope>
    <source>
        <strain evidence="11 12">H12</strain>
    </source>
</reference>
<feature type="transmembrane region" description="Helical" evidence="8">
    <location>
        <begin position="44"/>
        <end position="63"/>
    </location>
</feature>
<keyword evidence="6 8" id="KW-1133">Transmembrane helix</keyword>
<dbReference type="Pfam" id="PF00884">
    <property type="entry name" value="Sulfatase"/>
    <property type="match status" value="1"/>
</dbReference>
<dbReference type="GO" id="GO:0016740">
    <property type="term" value="F:transferase activity"/>
    <property type="evidence" value="ECO:0007669"/>
    <property type="project" value="UniProtKB-KW"/>
</dbReference>
<dbReference type="EMBL" id="CP118605">
    <property type="protein sequence ID" value="WGL16901.1"/>
    <property type="molecule type" value="Genomic_DNA"/>
</dbReference>
<dbReference type="CDD" id="cd16017">
    <property type="entry name" value="LptA"/>
    <property type="match status" value="1"/>
</dbReference>
<keyword evidence="12" id="KW-1185">Reference proteome</keyword>
<dbReference type="PANTHER" id="PTHR30443">
    <property type="entry name" value="INNER MEMBRANE PROTEIN"/>
    <property type="match status" value="1"/>
</dbReference>
<dbReference type="Gene3D" id="3.40.720.10">
    <property type="entry name" value="Alkaline Phosphatase, subunit A"/>
    <property type="match status" value="1"/>
</dbReference>
<protein>
    <submittedName>
        <fullName evidence="11">Phosphoethanolamine--lipid A transferase</fullName>
    </submittedName>
</protein>
<feature type="transmembrane region" description="Helical" evidence="8">
    <location>
        <begin position="75"/>
        <end position="97"/>
    </location>
</feature>
<evidence type="ECO:0000256" key="1">
    <source>
        <dbReference type="ARBA" id="ARBA00004429"/>
    </source>
</evidence>
<accession>A0ABY8NDA0</accession>
<sequence>MSAQKQRQYPSILVIVAVSIWVTVTGNFAFFSNLFAIYPVSWKNAGFISSLVILLIALTNILISTFAIGRLYKPLLMIVLLVSTASAYFMDTYNVVISSEILQSALQTDASESLGLLNARLFIYLVFSGVLPCTLLWFMPVSKQAVIREALSRGKLIVLSGAAIILMLFLFSSSYASFFREHKSVRFYSNPETPVYTAIKYVQGKLEDSDDTSFKKIGLDARQEVSDRKRRLIILVVGETARWDHFSLNGYTKITNPMLAERNVFSFDNVWSCGTATAVSVPCMFSLLDRKNYREKVAKSTDNVLDIAERAGINVAWMDNNSDSKGVALRVPYTSYRTPELNPYCDDECRDIGMLEGVRKLVSASLSGDILVVLHQMGSHGPEYAKRYPKSFERFKPSCSSNLLEKCSQEEIDNAYDNSILYTDFFLGHVIDYLRSVSMEFSPAMLYVSDHGESLGENGIFLHGFPYAFAPESQKHIPMIFWAGNEFGREHRKLKEQGFEHREFTQDNLFHTLLGLLDVKTEVYQPKLDIFYP</sequence>
<keyword evidence="4 11" id="KW-0808">Transferase</keyword>
<feature type="transmembrane region" description="Helical" evidence="8">
    <location>
        <begin position="117"/>
        <end position="138"/>
    </location>
</feature>